<reference evidence="3" key="1">
    <citation type="journal article" date="2019" name="Int. J. Syst. Evol. Microbiol.">
        <title>The Global Catalogue of Microorganisms (GCM) 10K type strain sequencing project: providing services to taxonomists for standard genome sequencing and annotation.</title>
        <authorList>
            <consortium name="The Broad Institute Genomics Platform"/>
            <consortium name="The Broad Institute Genome Sequencing Center for Infectious Disease"/>
            <person name="Wu L."/>
            <person name="Ma J."/>
        </authorList>
    </citation>
    <scope>NUCLEOTIDE SEQUENCE [LARGE SCALE GENOMIC DNA]</scope>
    <source>
        <strain evidence="3">CGMCC 4.1434</strain>
    </source>
</reference>
<organism evidence="2 3">
    <name type="scientific">Sporosarcina soli</name>
    <dbReference type="NCBI Taxonomy" id="334736"/>
    <lineage>
        <taxon>Bacteria</taxon>
        <taxon>Bacillati</taxon>
        <taxon>Bacillota</taxon>
        <taxon>Bacilli</taxon>
        <taxon>Bacillales</taxon>
        <taxon>Caryophanaceae</taxon>
        <taxon>Sporosarcina</taxon>
    </lineage>
</organism>
<evidence type="ECO:0008006" key="4">
    <source>
        <dbReference type="Google" id="ProtNLM"/>
    </source>
</evidence>
<dbReference type="Proteomes" id="UP001596109">
    <property type="component" value="Unassembled WGS sequence"/>
</dbReference>
<dbReference type="PROSITE" id="PS51257">
    <property type="entry name" value="PROKAR_LIPOPROTEIN"/>
    <property type="match status" value="1"/>
</dbReference>
<evidence type="ECO:0000313" key="3">
    <source>
        <dbReference type="Proteomes" id="UP001596109"/>
    </source>
</evidence>
<feature type="coiled-coil region" evidence="1">
    <location>
        <begin position="37"/>
        <end position="64"/>
    </location>
</feature>
<comment type="caution">
    <text evidence="2">The sequence shown here is derived from an EMBL/GenBank/DDBJ whole genome shotgun (WGS) entry which is preliminary data.</text>
</comment>
<sequence>MKSFLLTGIALSVFSLVGCSEEQNEKLAEPQSLVEEVEMDINELESLQTQNQFLNEQNQHLVTSIKQMIGHLSEEEMLEFSRNQFVYELQVNGEAIPKNGQVTISAGDVEILLAEKGLGYDFLPDEWLEKGKISGNYIDHLLNFDSTNWTQIGTDGTVNTAQGFQSADVRAGQHYSFNITDELKERLKMDVTLIQIEVN</sequence>
<protein>
    <recommendedName>
        <fullName evidence="4">Lipoprotein</fullName>
    </recommendedName>
</protein>
<dbReference type="EMBL" id="JBHSNO010000005">
    <property type="protein sequence ID" value="MFC5588114.1"/>
    <property type="molecule type" value="Genomic_DNA"/>
</dbReference>
<evidence type="ECO:0000256" key="1">
    <source>
        <dbReference type="SAM" id="Coils"/>
    </source>
</evidence>
<dbReference type="RefSeq" id="WP_381431137.1">
    <property type="nucleotide sequence ID" value="NZ_JBHSNO010000005.1"/>
</dbReference>
<name>A0ABW0TGT6_9BACL</name>
<keyword evidence="3" id="KW-1185">Reference proteome</keyword>
<evidence type="ECO:0000313" key="2">
    <source>
        <dbReference type="EMBL" id="MFC5588114.1"/>
    </source>
</evidence>
<accession>A0ABW0TGT6</accession>
<proteinExistence type="predicted"/>
<keyword evidence="1" id="KW-0175">Coiled coil</keyword>
<gene>
    <name evidence="2" type="ORF">ACFPRA_04425</name>
</gene>